<organism evidence="1 2">
    <name type="scientific">Dentiscutata heterogama</name>
    <dbReference type="NCBI Taxonomy" id="1316150"/>
    <lineage>
        <taxon>Eukaryota</taxon>
        <taxon>Fungi</taxon>
        <taxon>Fungi incertae sedis</taxon>
        <taxon>Mucoromycota</taxon>
        <taxon>Glomeromycotina</taxon>
        <taxon>Glomeromycetes</taxon>
        <taxon>Diversisporales</taxon>
        <taxon>Gigasporaceae</taxon>
        <taxon>Dentiscutata</taxon>
    </lineage>
</organism>
<name>A0ACA9P553_9GLOM</name>
<dbReference type="Proteomes" id="UP000789702">
    <property type="component" value="Unassembled WGS sequence"/>
</dbReference>
<reference evidence="1" key="1">
    <citation type="submission" date="2021-06" db="EMBL/GenBank/DDBJ databases">
        <authorList>
            <person name="Kallberg Y."/>
            <person name="Tangrot J."/>
            <person name="Rosling A."/>
        </authorList>
    </citation>
    <scope>NUCLEOTIDE SEQUENCE</scope>
    <source>
        <strain evidence="1">IL203A</strain>
    </source>
</reference>
<evidence type="ECO:0000313" key="2">
    <source>
        <dbReference type="Proteomes" id="UP000789702"/>
    </source>
</evidence>
<gene>
    <name evidence="1" type="ORF">DHETER_LOCUS10877</name>
</gene>
<proteinExistence type="predicted"/>
<accession>A0ACA9P553</accession>
<comment type="caution">
    <text evidence="1">The sequence shown here is derived from an EMBL/GenBank/DDBJ whole genome shotgun (WGS) entry which is preliminary data.</text>
</comment>
<keyword evidence="2" id="KW-1185">Reference proteome</keyword>
<evidence type="ECO:0000313" key="1">
    <source>
        <dbReference type="EMBL" id="CAG8685295.1"/>
    </source>
</evidence>
<sequence length="151" mass="17290">GKQNEWFDNDIIITGHKKGIWNKNLKTNKDLTGNKTCKWNLELRHQLKHENRIEPSSPAPTADIVALFPAGNQKILYSGDSSGKVYSWNLPDTKTESHWMQDGQTDNCLKCTVKFAKEKFTVKLVVVSFVRVALDMDLTEIQDFVNIVVRR</sequence>
<dbReference type="EMBL" id="CAJVPU010022352">
    <property type="protein sequence ID" value="CAG8685295.1"/>
    <property type="molecule type" value="Genomic_DNA"/>
</dbReference>
<feature type="non-terminal residue" evidence="1">
    <location>
        <position position="1"/>
    </location>
</feature>
<protein>
    <submittedName>
        <fullName evidence="1">5293_t:CDS:1</fullName>
    </submittedName>
</protein>